<sequence length="194" mass="20820">MKVSFSNYALGAGVATSLVNTAPEVRRSTGEALRSPGDLARFLDEHGLSPGPLKSAARPTGDDLRQVHALRGEIRDIMDTHAEDHAVDAANGVLARAGSRPVLLRNAEDGPWQWHVVTSQQASLAEELAVLTGAGMLGVIHTLSHSRFRACTSSTCEGMFIDTSRAGRRRYCTPDVCGNRLNVANHRARRRAGA</sequence>
<dbReference type="InterPro" id="IPR010852">
    <property type="entry name" value="ABATE"/>
</dbReference>
<dbReference type="InterPro" id="IPR023286">
    <property type="entry name" value="ABATE_dom_sf"/>
</dbReference>
<evidence type="ECO:0000259" key="1">
    <source>
        <dbReference type="Pfam" id="PF11706"/>
    </source>
</evidence>
<protein>
    <recommendedName>
        <fullName evidence="1">Zinc finger CGNR domain-containing protein</fullName>
    </recommendedName>
</protein>
<feature type="domain" description="Zinc finger CGNR" evidence="1">
    <location>
        <begin position="147"/>
        <end position="190"/>
    </location>
</feature>
<dbReference type="Pfam" id="PF07336">
    <property type="entry name" value="ABATE"/>
    <property type="match status" value="1"/>
</dbReference>
<proteinExistence type="predicted"/>
<evidence type="ECO:0000313" key="2">
    <source>
        <dbReference type="EMBL" id="OEU90291.1"/>
    </source>
</evidence>
<keyword evidence="3" id="KW-1185">Reference proteome</keyword>
<dbReference type="InterPro" id="IPR021005">
    <property type="entry name" value="Znf_CGNR"/>
</dbReference>
<organism evidence="2 3">
    <name type="scientific">Streptomyces abyssalis</name>
    <dbReference type="NCBI Taxonomy" id="933944"/>
    <lineage>
        <taxon>Bacteria</taxon>
        <taxon>Bacillati</taxon>
        <taxon>Actinomycetota</taxon>
        <taxon>Actinomycetes</taxon>
        <taxon>Kitasatosporales</taxon>
        <taxon>Streptomycetaceae</taxon>
        <taxon>Streptomyces</taxon>
    </lineage>
</organism>
<evidence type="ECO:0000313" key="3">
    <source>
        <dbReference type="Proteomes" id="UP000176087"/>
    </source>
</evidence>
<dbReference type="PANTHER" id="PTHR35525:SF3">
    <property type="entry name" value="BLL6575 PROTEIN"/>
    <property type="match status" value="1"/>
</dbReference>
<comment type="caution">
    <text evidence="2">The sequence shown here is derived from an EMBL/GenBank/DDBJ whole genome shotgun (WGS) entry which is preliminary data.</text>
</comment>
<reference evidence="2 3" key="1">
    <citation type="journal article" date="2016" name="Front. Microbiol.">
        <title>Comparative Genomics Analysis of Streptomyces Species Reveals Their Adaptation to the Marine Environment and Their Diversity at the Genomic Level.</title>
        <authorList>
            <person name="Tian X."/>
            <person name="Zhang Z."/>
            <person name="Yang T."/>
            <person name="Chen M."/>
            <person name="Li J."/>
            <person name="Chen F."/>
            <person name="Yang J."/>
            <person name="Li W."/>
            <person name="Zhang B."/>
            <person name="Zhang Z."/>
            <person name="Wu J."/>
            <person name="Zhang C."/>
            <person name="Long L."/>
            <person name="Xiao J."/>
        </authorList>
    </citation>
    <scope>NUCLEOTIDE SEQUENCE [LARGE SCALE GENOMIC DNA]</scope>
    <source>
        <strain evidence="2 3">SCSIO 10390</strain>
    </source>
</reference>
<dbReference type="Proteomes" id="UP000176087">
    <property type="component" value="Unassembled WGS sequence"/>
</dbReference>
<dbReference type="Gene3D" id="1.10.3300.10">
    <property type="entry name" value="Jann2411-like domain"/>
    <property type="match status" value="1"/>
</dbReference>
<dbReference type="PATRIC" id="fig|933944.5.peg.5510"/>
<gene>
    <name evidence="2" type="ORF">AN215_12285</name>
</gene>
<dbReference type="SUPFAM" id="SSF160904">
    <property type="entry name" value="Jann2411-like"/>
    <property type="match status" value="1"/>
</dbReference>
<dbReference type="PANTHER" id="PTHR35525">
    <property type="entry name" value="BLL6575 PROTEIN"/>
    <property type="match status" value="1"/>
</dbReference>
<dbReference type="EMBL" id="LJGT01000038">
    <property type="protein sequence ID" value="OEU90291.1"/>
    <property type="molecule type" value="Genomic_DNA"/>
</dbReference>
<name>A0A1E7JPS8_9ACTN</name>
<accession>A0A1E7JPS8</accession>
<dbReference type="AlphaFoldDB" id="A0A1E7JPS8"/>
<dbReference type="STRING" id="933944.AN215_12285"/>
<dbReference type="Pfam" id="PF11706">
    <property type="entry name" value="zf-CGNR"/>
    <property type="match status" value="1"/>
</dbReference>
<dbReference type="OrthoDB" id="3531194at2"/>